<accession>A0A5C6EHX0</accession>
<comment type="caution">
    <text evidence="1">The sequence shown here is derived from an EMBL/GenBank/DDBJ whole genome shotgun (WGS) entry which is preliminary data.</text>
</comment>
<sequence>MTLPPISSSNRIGDSRCDAVLASQDRCTGPVRLPISRASDFVDQFNRTYQSVGLKLTANKATANWQHPSP</sequence>
<dbReference type="OrthoDB" id="286810at2"/>
<evidence type="ECO:0000313" key="1">
    <source>
        <dbReference type="EMBL" id="TWU48612.1"/>
    </source>
</evidence>
<evidence type="ECO:0000313" key="2">
    <source>
        <dbReference type="Proteomes" id="UP000318288"/>
    </source>
</evidence>
<dbReference type="Proteomes" id="UP000318288">
    <property type="component" value="Unassembled WGS sequence"/>
</dbReference>
<gene>
    <name evidence="1" type="ORF">Poly51_45130</name>
</gene>
<proteinExistence type="predicted"/>
<protein>
    <submittedName>
        <fullName evidence="1">Uncharacterized protein</fullName>
    </submittedName>
</protein>
<reference evidence="1 2" key="1">
    <citation type="submission" date="2019-02" db="EMBL/GenBank/DDBJ databases">
        <title>Deep-cultivation of Planctomycetes and their phenomic and genomic characterization uncovers novel biology.</title>
        <authorList>
            <person name="Wiegand S."/>
            <person name="Jogler M."/>
            <person name="Boedeker C."/>
            <person name="Pinto D."/>
            <person name="Vollmers J."/>
            <person name="Rivas-Marin E."/>
            <person name="Kohn T."/>
            <person name="Peeters S.H."/>
            <person name="Heuer A."/>
            <person name="Rast P."/>
            <person name="Oberbeckmann S."/>
            <person name="Bunk B."/>
            <person name="Jeske O."/>
            <person name="Meyerdierks A."/>
            <person name="Storesund J.E."/>
            <person name="Kallscheuer N."/>
            <person name="Luecker S."/>
            <person name="Lage O.M."/>
            <person name="Pohl T."/>
            <person name="Merkel B.J."/>
            <person name="Hornburger P."/>
            <person name="Mueller R.-W."/>
            <person name="Bruemmer F."/>
            <person name="Labrenz M."/>
            <person name="Spormann A.M."/>
            <person name="Op Den Camp H."/>
            <person name="Overmann J."/>
            <person name="Amann R."/>
            <person name="Jetten M.S.M."/>
            <person name="Mascher T."/>
            <person name="Medema M.H."/>
            <person name="Devos D.P."/>
            <person name="Kaster A.-K."/>
            <person name="Ovreas L."/>
            <person name="Rohde M."/>
            <person name="Galperin M.Y."/>
            <person name="Jogler C."/>
        </authorList>
    </citation>
    <scope>NUCLEOTIDE SEQUENCE [LARGE SCALE GENOMIC DNA]</scope>
    <source>
        <strain evidence="1 2">Poly51</strain>
    </source>
</reference>
<keyword evidence="2" id="KW-1185">Reference proteome</keyword>
<organism evidence="1 2">
    <name type="scientific">Rubripirellula tenax</name>
    <dbReference type="NCBI Taxonomy" id="2528015"/>
    <lineage>
        <taxon>Bacteria</taxon>
        <taxon>Pseudomonadati</taxon>
        <taxon>Planctomycetota</taxon>
        <taxon>Planctomycetia</taxon>
        <taxon>Pirellulales</taxon>
        <taxon>Pirellulaceae</taxon>
        <taxon>Rubripirellula</taxon>
    </lineage>
</organism>
<name>A0A5C6EHX0_9BACT</name>
<dbReference type="RefSeq" id="WP_146460067.1">
    <property type="nucleotide sequence ID" value="NZ_SJPW01000006.1"/>
</dbReference>
<dbReference type="AlphaFoldDB" id="A0A5C6EHX0"/>
<dbReference type="EMBL" id="SJPW01000006">
    <property type="protein sequence ID" value="TWU48612.1"/>
    <property type="molecule type" value="Genomic_DNA"/>
</dbReference>